<feature type="binding site" description="axial binding residue" evidence="12">
    <location>
        <position position="460"/>
    </location>
    <ligand>
        <name>heme</name>
        <dbReference type="ChEBI" id="CHEBI:30413"/>
    </ligand>
    <ligandPart>
        <name>Fe</name>
        <dbReference type="ChEBI" id="CHEBI:18248"/>
    </ligandPart>
</feature>
<protein>
    <recommendedName>
        <fullName evidence="16">Benzoate 4-monooxygenase cytochrome P450</fullName>
    </recommendedName>
</protein>
<dbReference type="GO" id="GO:0044283">
    <property type="term" value="P:small molecule biosynthetic process"/>
    <property type="evidence" value="ECO:0007669"/>
    <property type="project" value="UniProtKB-ARBA"/>
</dbReference>
<dbReference type="InterPro" id="IPR002401">
    <property type="entry name" value="Cyt_P450_E_grp-I"/>
</dbReference>
<comment type="caution">
    <text evidence="14">The sequence shown here is derived from an EMBL/GenBank/DDBJ whole genome shotgun (WGS) entry which is preliminary data.</text>
</comment>
<dbReference type="GO" id="GO:0016020">
    <property type="term" value="C:membrane"/>
    <property type="evidence" value="ECO:0007669"/>
    <property type="project" value="UniProtKB-SubCell"/>
</dbReference>
<dbReference type="EMBL" id="NIDN02000016">
    <property type="protein sequence ID" value="RLM00393.1"/>
    <property type="molecule type" value="Genomic_DNA"/>
</dbReference>
<dbReference type="Proteomes" id="UP000215289">
    <property type="component" value="Unassembled WGS sequence"/>
</dbReference>
<evidence type="ECO:0000256" key="6">
    <source>
        <dbReference type="ARBA" id="ARBA00022723"/>
    </source>
</evidence>
<evidence type="ECO:0000256" key="13">
    <source>
        <dbReference type="RuleBase" id="RU000461"/>
    </source>
</evidence>
<dbReference type="STRING" id="1245748.A0A229WUX8"/>
<dbReference type="Gene3D" id="1.10.630.10">
    <property type="entry name" value="Cytochrome P450"/>
    <property type="match status" value="1"/>
</dbReference>
<dbReference type="SUPFAM" id="SSF48264">
    <property type="entry name" value="Cytochrome P450"/>
    <property type="match status" value="1"/>
</dbReference>
<dbReference type="GO" id="GO:0016705">
    <property type="term" value="F:oxidoreductase activity, acting on paired donors, with incorporation or reduction of molecular oxygen"/>
    <property type="evidence" value="ECO:0007669"/>
    <property type="project" value="InterPro"/>
</dbReference>
<dbReference type="PRINTS" id="PR00385">
    <property type="entry name" value="P450"/>
</dbReference>
<evidence type="ECO:0000313" key="14">
    <source>
        <dbReference type="EMBL" id="RLM00393.1"/>
    </source>
</evidence>
<evidence type="ECO:0000256" key="10">
    <source>
        <dbReference type="ARBA" id="ARBA00023033"/>
    </source>
</evidence>
<dbReference type="PANTHER" id="PTHR24305:SF157">
    <property type="entry name" value="N-ACETYLTRYPTOPHAN 6-HYDROXYLASE IVOC-RELATED"/>
    <property type="match status" value="1"/>
</dbReference>
<organism evidence="14 15">
    <name type="scientific">Aspergillus turcosus</name>
    <dbReference type="NCBI Taxonomy" id="1245748"/>
    <lineage>
        <taxon>Eukaryota</taxon>
        <taxon>Fungi</taxon>
        <taxon>Dikarya</taxon>
        <taxon>Ascomycota</taxon>
        <taxon>Pezizomycotina</taxon>
        <taxon>Eurotiomycetes</taxon>
        <taxon>Eurotiomycetidae</taxon>
        <taxon>Eurotiales</taxon>
        <taxon>Aspergillaceae</taxon>
        <taxon>Aspergillus</taxon>
        <taxon>Aspergillus subgen. Fumigati</taxon>
    </lineage>
</organism>
<dbReference type="InterPro" id="IPR001128">
    <property type="entry name" value="Cyt_P450"/>
</dbReference>
<keyword evidence="9 12" id="KW-0408">Iron</keyword>
<dbReference type="FunFam" id="1.10.630.10:FF:000069">
    <property type="entry name" value="Cytochrome P450, putative (Eurofung)"/>
    <property type="match status" value="1"/>
</dbReference>
<proteinExistence type="inferred from homology"/>
<dbReference type="Pfam" id="PF00067">
    <property type="entry name" value="p450"/>
    <property type="match status" value="1"/>
</dbReference>
<keyword evidence="10 13" id="KW-0503">Monooxygenase</keyword>
<keyword evidence="15" id="KW-1185">Reference proteome</keyword>
<keyword evidence="11" id="KW-0472">Membrane</keyword>
<evidence type="ECO:0000256" key="1">
    <source>
        <dbReference type="ARBA" id="ARBA00001971"/>
    </source>
</evidence>
<evidence type="ECO:0000256" key="3">
    <source>
        <dbReference type="ARBA" id="ARBA00010617"/>
    </source>
</evidence>
<dbReference type="GO" id="GO:0004497">
    <property type="term" value="F:monooxygenase activity"/>
    <property type="evidence" value="ECO:0007669"/>
    <property type="project" value="UniProtKB-KW"/>
</dbReference>
<evidence type="ECO:0000313" key="15">
    <source>
        <dbReference type="Proteomes" id="UP000215289"/>
    </source>
</evidence>
<evidence type="ECO:0000256" key="9">
    <source>
        <dbReference type="ARBA" id="ARBA00023004"/>
    </source>
</evidence>
<evidence type="ECO:0000256" key="2">
    <source>
        <dbReference type="ARBA" id="ARBA00004167"/>
    </source>
</evidence>
<evidence type="ECO:0000256" key="7">
    <source>
        <dbReference type="ARBA" id="ARBA00022989"/>
    </source>
</evidence>
<comment type="cofactor">
    <cofactor evidence="1 12">
        <name>heme</name>
        <dbReference type="ChEBI" id="CHEBI:30413"/>
    </cofactor>
</comment>
<accession>A0A229WUX8</accession>
<dbReference type="InterPro" id="IPR017972">
    <property type="entry name" value="Cyt_P450_CS"/>
</dbReference>
<keyword evidence="7" id="KW-1133">Transmembrane helix</keyword>
<comment type="subcellular location">
    <subcellularLocation>
        <location evidence="2">Membrane</location>
        <topology evidence="2">Single-pass membrane protein</topology>
    </subcellularLocation>
</comment>
<name>A0A229WUX8_9EURO</name>
<gene>
    <name evidence="14" type="ORF">CFD26_108058</name>
</gene>
<dbReference type="AlphaFoldDB" id="A0A229WUX8"/>
<dbReference type="PANTHER" id="PTHR24305">
    <property type="entry name" value="CYTOCHROME P450"/>
    <property type="match status" value="1"/>
</dbReference>
<evidence type="ECO:0000256" key="4">
    <source>
        <dbReference type="ARBA" id="ARBA00022617"/>
    </source>
</evidence>
<dbReference type="InterPro" id="IPR050121">
    <property type="entry name" value="Cytochrome_P450_monoxygenase"/>
</dbReference>
<dbReference type="PRINTS" id="PR00463">
    <property type="entry name" value="EP450I"/>
</dbReference>
<dbReference type="OrthoDB" id="3945418at2759"/>
<reference evidence="14 15" key="1">
    <citation type="submission" date="2018-08" db="EMBL/GenBank/DDBJ databases">
        <title>Draft genome sequences of two Aspergillus turcosus clinical strains isolated from bronchoalveolar lavage fluid: one azole-susceptible and the other azole-resistant.</title>
        <authorList>
            <person name="Parent-Michaud M."/>
            <person name="Dufresne P.J."/>
            <person name="Fournier E."/>
            <person name="Martineau C."/>
            <person name="Moreira S."/>
            <person name="Perkins V."/>
            <person name="De Repentigny L."/>
            <person name="Dufresne S.F."/>
        </authorList>
    </citation>
    <scope>NUCLEOTIDE SEQUENCE [LARGE SCALE GENOMIC DNA]</scope>
    <source>
        <strain evidence="14">HMR AF 1038</strain>
    </source>
</reference>
<keyword evidence="5" id="KW-0812">Transmembrane</keyword>
<dbReference type="GO" id="GO:0020037">
    <property type="term" value="F:heme binding"/>
    <property type="evidence" value="ECO:0007669"/>
    <property type="project" value="InterPro"/>
</dbReference>
<dbReference type="CDD" id="cd11062">
    <property type="entry name" value="CYP58-like"/>
    <property type="match status" value="1"/>
</dbReference>
<dbReference type="PROSITE" id="PS00086">
    <property type="entry name" value="CYTOCHROME_P450"/>
    <property type="match status" value="1"/>
</dbReference>
<keyword evidence="8 13" id="KW-0560">Oxidoreductase</keyword>
<evidence type="ECO:0000256" key="11">
    <source>
        <dbReference type="ARBA" id="ARBA00023136"/>
    </source>
</evidence>
<keyword evidence="4 12" id="KW-0349">Heme</keyword>
<evidence type="ECO:0000256" key="12">
    <source>
        <dbReference type="PIRSR" id="PIRSR602401-1"/>
    </source>
</evidence>
<evidence type="ECO:0000256" key="8">
    <source>
        <dbReference type="ARBA" id="ARBA00023002"/>
    </source>
</evidence>
<dbReference type="GO" id="GO:0005506">
    <property type="term" value="F:iron ion binding"/>
    <property type="evidence" value="ECO:0007669"/>
    <property type="project" value="InterPro"/>
</dbReference>
<keyword evidence="6 12" id="KW-0479">Metal-binding</keyword>
<comment type="similarity">
    <text evidence="3 13">Belongs to the cytochrome P450 family.</text>
</comment>
<dbReference type="InterPro" id="IPR036396">
    <property type="entry name" value="Cyt_P450_sf"/>
</dbReference>
<evidence type="ECO:0008006" key="16">
    <source>
        <dbReference type="Google" id="ProtNLM"/>
    </source>
</evidence>
<sequence>MILSPSSSVLLTLACTVFYFLVQAIYRLFFHPLSKFPGPKLTAITFLYEFYYDVFKGGKFLFQMEKMHERYGNLYCISPYRSSLTIKAGPIVRINPRELHIRDPSFYDEIYAGGAHKRDKDPHFVPLFAAPLASVATVSHDRHRFRRSIVNSFFSKKSVADLAPVIEEKVIKLMQRFQEAYEKKSVIRVDAAFAGLTADVITHYAYGKSWGFLEDPDFRSDIRTAVSEATRAAHWVRFFPILATIFRKTPPQVMRFIQPGKTALFEFQKSIFDHVAQSRSKPEESTRTIFNRLTDPAIPPEERSLARVQDESLIILTAGTETTGRTLAIATFYMSNEPRIWNKLREELRSTVLPTLSSTTTWAELEKLPYLNAVINESLRLAYGLVTRLPRIAPMETLRYKDYAIPPGTPVSMSAYMVHRDPSIFPDPDAFRPERWLESSDPPDRLTKYLVSFNRGSRICLGMNLAYIELFMTIAYMVRRFDMVPHETTIEDMRIVSDYVLGLTKNGEPTVFTKVTNMLRE</sequence>
<evidence type="ECO:0000256" key="5">
    <source>
        <dbReference type="ARBA" id="ARBA00022692"/>
    </source>
</evidence>